<evidence type="ECO:0000313" key="2">
    <source>
        <dbReference type="Proteomes" id="UP000287872"/>
    </source>
</evidence>
<evidence type="ECO:0000313" key="1">
    <source>
        <dbReference type="EMBL" id="GCD12807.1"/>
    </source>
</evidence>
<sequence>MIIKADSICLTWHEILIKKGINPEMAKSLIGFTSWNQKEFPDKPGKHITDILQGYSGKVIVKDVIATRYNDIGLLFLNNAMPDDVATMVFDIIMKYEQEEVYDIL</sequence>
<dbReference type="RefSeq" id="WP_125005786.1">
    <property type="nucleotide sequence ID" value="NZ_BHYK01000042.1"/>
</dbReference>
<gene>
    <name evidence="1" type="ORF">Ctaglu_44300</name>
</gene>
<dbReference type="EMBL" id="BHYK01000042">
    <property type="protein sequence ID" value="GCD12807.1"/>
    <property type="molecule type" value="Genomic_DNA"/>
</dbReference>
<name>A0A401UTE2_9CLOT</name>
<keyword evidence="2" id="KW-1185">Reference proteome</keyword>
<comment type="caution">
    <text evidence="1">The sequence shown here is derived from an EMBL/GenBank/DDBJ whole genome shotgun (WGS) entry which is preliminary data.</text>
</comment>
<dbReference type="Proteomes" id="UP000287872">
    <property type="component" value="Unassembled WGS sequence"/>
</dbReference>
<dbReference type="AlphaFoldDB" id="A0A401UTE2"/>
<protein>
    <submittedName>
        <fullName evidence="1">Uncharacterized protein</fullName>
    </submittedName>
</protein>
<organism evidence="1 2">
    <name type="scientific">Clostridium tagluense</name>
    <dbReference type="NCBI Taxonomy" id="360422"/>
    <lineage>
        <taxon>Bacteria</taxon>
        <taxon>Bacillati</taxon>
        <taxon>Bacillota</taxon>
        <taxon>Clostridia</taxon>
        <taxon>Eubacteriales</taxon>
        <taxon>Clostridiaceae</taxon>
        <taxon>Clostridium</taxon>
    </lineage>
</organism>
<proteinExistence type="predicted"/>
<accession>A0A401UTE2</accession>
<dbReference type="OrthoDB" id="1923599at2"/>
<reference evidence="1 2" key="1">
    <citation type="submission" date="2018-11" db="EMBL/GenBank/DDBJ databases">
        <title>Genome sequencing and assembly of Clostridium tagluense strain A121.</title>
        <authorList>
            <person name="Murakami T."/>
            <person name="Segawa T."/>
            <person name="Shcherbakova V.A."/>
            <person name="Mori H."/>
            <person name="Yoshimura Y."/>
        </authorList>
    </citation>
    <scope>NUCLEOTIDE SEQUENCE [LARGE SCALE GENOMIC DNA]</scope>
    <source>
        <strain evidence="1 2">A121</strain>
    </source>
</reference>